<dbReference type="Proteomes" id="UP000681722">
    <property type="component" value="Unassembled WGS sequence"/>
</dbReference>
<name>A0A814LS67_9BILA</name>
<dbReference type="EMBL" id="CAJNOQ010004677">
    <property type="protein sequence ID" value="CAF1069600.1"/>
    <property type="molecule type" value="Genomic_DNA"/>
</dbReference>
<protein>
    <submittedName>
        <fullName evidence="1">Uncharacterized protein</fullName>
    </submittedName>
</protein>
<organism evidence="1 3">
    <name type="scientific">Didymodactylos carnosus</name>
    <dbReference type="NCBI Taxonomy" id="1234261"/>
    <lineage>
        <taxon>Eukaryota</taxon>
        <taxon>Metazoa</taxon>
        <taxon>Spiralia</taxon>
        <taxon>Gnathifera</taxon>
        <taxon>Rotifera</taxon>
        <taxon>Eurotatoria</taxon>
        <taxon>Bdelloidea</taxon>
        <taxon>Philodinida</taxon>
        <taxon>Philodinidae</taxon>
        <taxon>Didymodactylos</taxon>
    </lineage>
</organism>
<gene>
    <name evidence="1" type="ORF">GPM918_LOCUS17204</name>
    <name evidence="2" type="ORF">SRO942_LOCUS17204</name>
</gene>
<sequence length="232" mass="26566">MASHRYTYHLTIDFVDKYEIGHTSKGTDALNDSQINIGQLVREVLQSDVILKGISPIVKKAIAPFEKRVDELKIQLNKLQIAFDDLSTYNRRTNLRFYGIAESIGEDTNQLIIDTCAKIDITINSEDISITHRIGKVNNSMGQRPRAIIVRFVRYCTRQMMLRNKKKLERGTSINEDLTKSNLSIFKYARSICVEKKCIYTSNGKVMYNDGKKRLELFSVQHANGLIDDGRD</sequence>
<dbReference type="Proteomes" id="UP000663829">
    <property type="component" value="Unassembled WGS sequence"/>
</dbReference>
<dbReference type="Gene3D" id="3.30.70.1820">
    <property type="entry name" value="L1 transposable element, RRM domain"/>
    <property type="match status" value="1"/>
</dbReference>
<comment type="caution">
    <text evidence="1">The sequence shown here is derived from an EMBL/GenBank/DDBJ whole genome shotgun (WGS) entry which is preliminary data.</text>
</comment>
<accession>A0A814LS67</accession>
<dbReference type="EMBL" id="CAJOBC010004678">
    <property type="protein sequence ID" value="CAF3836874.1"/>
    <property type="molecule type" value="Genomic_DNA"/>
</dbReference>
<proteinExistence type="predicted"/>
<keyword evidence="3" id="KW-1185">Reference proteome</keyword>
<evidence type="ECO:0000313" key="1">
    <source>
        <dbReference type="EMBL" id="CAF1069600.1"/>
    </source>
</evidence>
<evidence type="ECO:0000313" key="2">
    <source>
        <dbReference type="EMBL" id="CAF3836874.1"/>
    </source>
</evidence>
<reference evidence="1" key="1">
    <citation type="submission" date="2021-02" db="EMBL/GenBank/DDBJ databases">
        <authorList>
            <person name="Nowell W R."/>
        </authorList>
    </citation>
    <scope>NUCLEOTIDE SEQUENCE</scope>
</reference>
<evidence type="ECO:0000313" key="3">
    <source>
        <dbReference type="Proteomes" id="UP000663829"/>
    </source>
</evidence>
<dbReference type="AlphaFoldDB" id="A0A814LS67"/>
<dbReference type="OrthoDB" id="6059368at2759"/>